<dbReference type="InterPro" id="IPR056862">
    <property type="entry name" value="VWA7_N"/>
</dbReference>
<dbReference type="AlphaFoldDB" id="A0A4P2QBS6"/>
<organism evidence="2 3">
    <name type="scientific">Sorangium cellulosum</name>
    <name type="common">Polyangium cellulosum</name>
    <dbReference type="NCBI Taxonomy" id="56"/>
    <lineage>
        <taxon>Bacteria</taxon>
        <taxon>Pseudomonadati</taxon>
        <taxon>Myxococcota</taxon>
        <taxon>Polyangia</taxon>
        <taxon>Polyangiales</taxon>
        <taxon>Polyangiaceae</taxon>
        <taxon>Sorangium</taxon>
    </lineage>
</organism>
<dbReference type="EMBL" id="CP012670">
    <property type="protein sequence ID" value="AUX27135.1"/>
    <property type="molecule type" value="Genomic_DNA"/>
</dbReference>
<proteinExistence type="predicted"/>
<gene>
    <name evidence="2" type="ORF">SOCEGT47_077140</name>
</gene>
<dbReference type="Pfam" id="PF25107">
    <property type="entry name" value="VWA7_N"/>
    <property type="match status" value="1"/>
</dbReference>
<name>A0A4P2QBS6_SORCE</name>
<feature type="domain" description="VWA7 N-terminal" evidence="1">
    <location>
        <begin position="4"/>
        <end position="88"/>
    </location>
</feature>
<protein>
    <recommendedName>
        <fullName evidence="1">VWA7 N-terminal domain-containing protein</fullName>
    </recommendedName>
</protein>
<reference evidence="2 3" key="1">
    <citation type="submission" date="2015-09" db="EMBL/GenBank/DDBJ databases">
        <title>Sorangium comparison.</title>
        <authorList>
            <person name="Zaburannyi N."/>
            <person name="Bunk B."/>
            <person name="Overmann J."/>
            <person name="Mueller R."/>
        </authorList>
    </citation>
    <scope>NUCLEOTIDE SEQUENCE [LARGE SCALE GENOMIC DNA]</scope>
    <source>
        <strain evidence="2 3">So ceGT47</strain>
    </source>
</reference>
<evidence type="ECO:0000313" key="3">
    <source>
        <dbReference type="Proteomes" id="UP000295781"/>
    </source>
</evidence>
<evidence type="ECO:0000259" key="1">
    <source>
        <dbReference type="Pfam" id="PF25107"/>
    </source>
</evidence>
<evidence type="ECO:0000313" key="2">
    <source>
        <dbReference type="EMBL" id="AUX27135.1"/>
    </source>
</evidence>
<accession>A0A4P2QBS6</accession>
<sequence>MLKALIAGNVSTDPTFLLFNAAHFDDCNFSGGAAFVAEYQARAVKALGPGIALLDGDALAMLAFSRSLHAVQDFYSYTNWVELGGGALVDQSLTAFPRLAPYSAIPSTGFVVVQGDKPRQTALVRDAEASYPEYAVVTVRHRRTTAHGLVSGTVHYEPGDDCPAPVAMTHDELSKDKSSLPDRTAQHEAAKSLGIQQTRHAWCRLNQLAHDAWGDVGTARLATWVADPSSAPDCSAE</sequence>
<dbReference type="Proteomes" id="UP000295781">
    <property type="component" value="Chromosome"/>
</dbReference>
<dbReference type="RefSeq" id="WP_242515593.1">
    <property type="nucleotide sequence ID" value="NZ_CP012670.1"/>
</dbReference>